<dbReference type="OrthoDB" id="74810at2759"/>
<feature type="region of interest" description="Disordered" evidence="2">
    <location>
        <begin position="1"/>
        <end position="44"/>
    </location>
</feature>
<evidence type="ECO:0000313" key="4">
    <source>
        <dbReference type="Proteomes" id="UP000053237"/>
    </source>
</evidence>
<keyword evidence="4" id="KW-1185">Reference proteome</keyword>
<accession>A0A024G941</accession>
<keyword evidence="1" id="KW-0175">Coiled coil</keyword>
<dbReference type="STRING" id="65357.A0A024G941"/>
<proteinExistence type="predicted"/>
<organism evidence="3 4">
    <name type="scientific">Albugo candida</name>
    <dbReference type="NCBI Taxonomy" id="65357"/>
    <lineage>
        <taxon>Eukaryota</taxon>
        <taxon>Sar</taxon>
        <taxon>Stramenopiles</taxon>
        <taxon>Oomycota</taxon>
        <taxon>Peronosporomycetes</taxon>
        <taxon>Albuginales</taxon>
        <taxon>Albuginaceae</taxon>
        <taxon>Albugo</taxon>
    </lineage>
</organism>
<dbReference type="Proteomes" id="UP000053237">
    <property type="component" value="Unassembled WGS sequence"/>
</dbReference>
<dbReference type="InParanoid" id="A0A024G941"/>
<dbReference type="AlphaFoldDB" id="A0A024G941"/>
<reference evidence="3 4" key="1">
    <citation type="submission" date="2012-05" db="EMBL/GenBank/DDBJ databases">
        <title>Recombination and specialization in a pathogen metapopulation.</title>
        <authorList>
            <person name="Gardiner A."/>
            <person name="Kemen E."/>
            <person name="Schultz-Larsen T."/>
            <person name="MacLean D."/>
            <person name="Van Oosterhout C."/>
            <person name="Jones J.D.G."/>
        </authorList>
    </citation>
    <scope>NUCLEOTIDE SEQUENCE [LARGE SCALE GENOMIC DNA]</scope>
    <source>
        <strain evidence="3 4">Ac Nc2</strain>
    </source>
</reference>
<feature type="compositionally biased region" description="Basic and acidic residues" evidence="2">
    <location>
        <begin position="14"/>
        <end position="37"/>
    </location>
</feature>
<evidence type="ECO:0000256" key="2">
    <source>
        <dbReference type="SAM" id="MobiDB-lite"/>
    </source>
</evidence>
<comment type="caution">
    <text evidence="3">The sequence shown here is derived from an EMBL/GenBank/DDBJ whole genome shotgun (WGS) entry which is preliminary data.</text>
</comment>
<gene>
    <name evidence="3" type="ORF">BN9_040520</name>
</gene>
<sequence length="589" mass="68581">MEHGRPQSANQLRRSADLRKPVTYPREKLYGEPESLERQNGSGRSNDRYIAMMKHDILALGRYWSRMNALSGGNQVHCHVKSVQKIRASKEKTEDMSLLHIENALTRCVYASETDSDKSLEMELEDLLGRALSRMLRSFQKRSNEMNSISLDDTGTSSVYCRSILLLLETAETCRRKMSAAVFDRERMESDMIQRLNEIDTLKEQVVLLRDLVERCKRPERELRSLVPQDSTLRPQESLKLKEQMSSMELIVEERAFLVASLRQENVHLQKQKQEADTYWSERCQKLQERINVLQSEKENFMQQTQTLRVQLDLAKDEYRVETLKKQTLEERKYETAWKKREEEILLSHKKSEDGWIAKLELEKKTLDKSAIHQEKLERQVAALTQENDRLAKKLAAQYVEELRGDCLQSQSDEYSAEFNRYKTLVTESEREIAILRASLTGKEIQLVTQAAKLASTEQQLTNAAQQRIYQTNLLQELECKLHQSIPNDQAHEQLQIENEKKWNQRLSAIEHLLALEKQNAAILKDQQQVTLSIERDKVVHATKQMRVMANELETANLCLAERKKQREKLEAELVALRTRDGLNVAHHD</sequence>
<evidence type="ECO:0000313" key="3">
    <source>
        <dbReference type="EMBL" id="CCI43268.1"/>
    </source>
</evidence>
<evidence type="ECO:0000256" key="1">
    <source>
        <dbReference type="SAM" id="Coils"/>
    </source>
</evidence>
<feature type="coiled-coil region" evidence="1">
    <location>
        <begin position="284"/>
        <end position="332"/>
    </location>
</feature>
<feature type="coiled-coil region" evidence="1">
    <location>
        <begin position="367"/>
        <end position="394"/>
    </location>
</feature>
<name>A0A024G941_9STRA</name>
<dbReference type="EMBL" id="CAIX01000046">
    <property type="protein sequence ID" value="CCI43268.1"/>
    <property type="molecule type" value="Genomic_DNA"/>
</dbReference>
<protein>
    <submittedName>
        <fullName evidence="3">Uncharacterized protein</fullName>
    </submittedName>
</protein>
<feature type="coiled-coil region" evidence="1">
    <location>
        <begin position="553"/>
        <end position="580"/>
    </location>
</feature>